<keyword evidence="3" id="KW-1185">Reference proteome</keyword>
<reference evidence="2 3" key="1">
    <citation type="submission" date="2021-02" db="EMBL/GenBank/DDBJ databases">
        <title>Draft genome and description of Leucobacter sp nov strain Marseille-Q4368.</title>
        <authorList>
            <person name="Boxberger M."/>
            <person name="La Scola B."/>
        </authorList>
    </citation>
    <scope>NUCLEOTIDE SEQUENCE [LARGE SCALE GENOMIC DNA]</scope>
    <source>
        <strain evidence="2 3">Marseille-Q4368</strain>
    </source>
</reference>
<dbReference type="InterPro" id="IPR038461">
    <property type="entry name" value="Schlafen_AlbA_2_dom_sf"/>
</dbReference>
<accession>A0ABS5M7X4</accession>
<dbReference type="Pfam" id="PF04326">
    <property type="entry name" value="SLFN_AlbA_2"/>
    <property type="match status" value="1"/>
</dbReference>
<dbReference type="RefSeq" id="WP_211650214.1">
    <property type="nucleotide sequence ID" value="NZ_JAFEVO010000001.1"/>
</dbReference>
<dbReference type="PANTHER" id="PTHR30595">
    <property type="entry name" value="GLPR-RELATED TRANSCRIPTIONAL REPRESSOR"/>
    <property type="match status" value="1"/>
</dbReference>
<dbReference type="InterPro" id="IPR038475">
    <property type="entry name" value="RecG_C_sf"/>
</dbReference>
<feature type="domain" description="Schlafen AlbA-2" evidence="1">
    <location>
        <begin position="19"/>
        <end position="138"/>
    </location>
</feature>
<proteinExistence type="predicted"/>
<comment type="caution">
    <text evidence="2">The sequence shown here is derived from an EMBL/GenBank/DDBJ whole genome shotgun (WGS) entry which is preliminary data.</text>
</comment>
<evidence type="ECO:0000259" key="1">
    <source>
        <dbReference type="Pfam" id="PF04326"/>
    </source>
</evidence>
<dbReference type="EMBL" id="JAFEVO010000001">
    <property type="protein sequence ID" value="MBS3183289.1"/>
    <property type="molecule type" value="Genomic_DNA"/>
</dbReference>
<name>A0ABS5M7X4_9MICO</name>
<evidence type="ECO:0000313" key="3">
    <source>
        <dbReference type="Proteomes" id="UP000811492"/>
    </source>
</evidence>
<dbReference type="Pfam" id="PF13749">
    <property type="entry name" value="HATPase_c_4"/>
    <property type="match status" value="1"/>
</dbReference>
<evidence type="ECO:0000313" key="2">
    <source>
        <dbReference type="EMBL" id="MBS3183289.1"/>
    </source>
</evidence>
<gene>
    <name evidence="2" type="ORF">JSQ98_13960</name>
</gene>
<dbReference type="Gene3D" id="3.30.565.60">
    <property type="match status" value="1"/>
</dbReference>
<organism evidence="2 3">
    <name type="scientific">Leucobacter manosquensis</name>
    <dbReference type="NCBI Taxonomy" id="2810611"/>
    <lineage>
        <taxon>Bacteria</taxon>
        <taxon>Bacillati</taxon>
        <taxon>Actinomycetota</taxon>
        <taxon>Actinomycetes</taxon>
        <taxon>Micrococcales</taxon>
        <taxon>Microbacteriaceae</taxon>
        <taxon>Leucobacter</taxon>
    </lineage>
</organism>
<sequence>MSVISISEEDAVALTERDESQFWDHKSKSSNGAVIQKIAVALANAEGGEFIVGIEDAESGNGIDRWEGFERQEDANFIAEALIRDVDPPVAYEIDVLEIEGLEDLGLAMLVRIEKSIHVHFTSGKKCFVRGIASSEPITGQQVTDLQLAKGSKSYEDQLLSEYHLEELETEAELGHLLSTLSPSTGPAEFLRRERLVDRASGAARVAGAVLFAENPSAIIPRRCGIKISRYGTTGEPRRENLSGSPVSVEGPARAMIEEALRQTVTILNGVMVLQPDGSLAPMSYPPETLKEILVNAVIHRDYNMPDDVQVMIFDNRVEIKSPGGLPGRMTLELLFVERASRNSKILRLLNKYPSPLNQDIGEGLRTAREKMLEARLKEPTFEVQGNYFIVTLPHERLARPEEIVLEYLQSNEEITNRIGRDLTGIRSENSMKEVFYHLRDVGRLELVPNKRGNKAAWRLTENQTK</sequence>
<dbReference type="Proteomes" id="UP000811492">
    <property type="component" value="Unassembled WGS sequence"/>
</dbReference>
<dbReference type="PANTHER" id="PTHR30595:SF6">
    <property type="entry name" value="SCHLAFEN ALBA-2 DOMAIN-CONTAINING PROTEIN"/>
    <property type="match status" value="1"/>
</dbReference>
<dbReference type="InterPro" id="IPR007421">
    <property type="entry name" value="Schlafen_AlbA_2_dom"/>
</dbReference>
<dbReference type="Gene3D" id="3.30.950.30">
    <property type="entry name" value="Schlafen, AAA domain"/>
    <property type="match status" value="1"/>
</dbReference>
<protein>
    <submittedName>
        <fullName evidence="2">DNA binding domain-containing protein</fullName>
    </submittedName>
</protein>